<dbReference type="InterPro" id="IPR013087">
    <property type="entry name" value="Znf_C2H2_type"/>
</dbReference>
<evidence type="ECO:0000256" key="4">
    <source>
        <dbReference type="ARBA" id="ARBA00022771"/>
    </source>
</evidence>
<evidence type="ECO:0000256" key="11">
    <source>
        <dbReference type="SAM" id="MobiDB-lite"/>
    </source>
</evidence>
<feature type="compositionally biased region" description="Low complexity" evidence="11">
    <location>
        <begin position="595"/>
        <end position="641"/>
    </location>
</feature>
<dbReference type="SUPFAM" id="SSF57667">
    <property type="entry name" value="beta-beta-alpha zinc fingers"/>
    <property type="match status" value="1"/>
</dbReference>
<dbReference type="Gene3D" id="3.30.160.60">
    <property type="entry name" value="Classic Zinc Finger"/>
    <property type="match status" value="1"/>
</dbReference>
<dbReference type="GO" id="GO:0003677">
    <property type="term" value="F:DNA binding"/>
    <property type="evidence" value="ECO:0007669"/>
    <property type="project" value="UniProtKB-KW"/>
</dbReference>
<dbReference type="PROSITE" id="PS00028">
    <property type="entry name" value="ZINC_FINGER_C2H2_1"/>
    <property type="match status" value="3"/>
</dbReference>
<feature type="region of interest" description="Disordered" evidence="11">
    <location>
        <begin position="1"/>
        <end position="38"/>
    </location>
</feature>
<feature type="compositionally biased region" description="Polar residues" evidence="11">
    <location>
        <begin position="228"/>
        <end position="242"/>
    </location>
</feature>
<comment type="caution">
    <text evidence="13">The sequence shown here is derived from an EMBL/GenBank/DDBJ whole genome shotgun (WGS) entry which is preliminary data.</text>
</comment>
<evidence type="ECO:0000256" key="5">
    <source>
        <dbReference type="ARBA" id="ARBA00022833"/>
    </source>
</evidence>
<dbReference type="PANTHER" id="PTHR24383:SF12">
    <property type="entry name" value="ZINC FINGER PROTEIN 618"/>
    <property type="match status" value="1"/>
</dbReference>
<keyword evidence="6" id="KW-0805">Transcription regulation</keyword>
<dbReference type="PANTHER" id="PTHR24383">
    <property type="entry name" value="ZINC FINGER PROTEIN"/>
    <property type="match status" value="1"/>
</dbReference>
<evidence type="ECO:0000256" key="9">
    <source>
        <dbReference type="ARBA" id="ARBA00023242"/>
    </source>
</evidence>
<dbReference type="SMART" id="SM00355">
    <property type="entry name" value="ZnF_C2H2"/>
    <property type="match status" value="3"/>
</dbReference>
<dbReference type="PROSITE" id="PS50157">
    <property type="entry name" value="ZINC_FINGER_C2H2_2"/>
    <property type="match status" value="3"/>
</dbReference>
<feature type="compositionally biased region" description="Gly residues" evidence="11">
    <location>
        <begin position="9"/>
        <end position="23"/>
    </location>
</feature>
<accession>A0A9D3LUW0</accession>
<gene>
    <name evidence="13" type="ORF">ANANG_G00270160</name>
</gene>
<evidence type="ECO:0000313" key="13">
    <source>
        <dbReference type="EMBL" id="KAG5835233.1"/>
    </source>
</evidence>
<keyword evidence="2" id="KW-0479">Metal-binding</keyword>
<dbReference type="AlphaFoldDB" id="A0A9D3LUW0"/>
<keyword evidence="3" id="KW-0677">Repeat</keyword>
<sequence>MRTKLSGGYQPGGSRRGGGVGGLGDEEGAELQQRAGPESSSPAEICVIIGESHNAQTPGSYVCGICGKKYKYYNCFQTHVRGHRESDGGSGEGGSQSTINNFRYTCDICGKKYKYYSCFQEHRDLHSVDDPYDQVVIPVDDSKEEEPIEPFLKIGPKTGIYVCEFCGKQYKYFNPYQEHVALHAPLSHSFEMQSPRAPQRLKDSRKHGNMKSDQIESPFSRKMEKKSQSTLGETNSSQNSSGAMCPLVSSSFPPPQTDSENHSPAGTINLPAPPPPPRPRSSRGSLRPPRRGTAPLTSAAPCRRRSGSNAGGHGGAARAYPLGRGPRGRGRRLAGTAPAARSYNQAKVKVTCALGRLRPAWRSAARPHGRRPALLPALRPPGGGAAAPVRVLGARELDPGRGRRTGRGGDEQLQQWAQNVLSEFVMPEARATYVTEPGAGLGWGGWGWGGAEPVLRRLPAGGRRPGRAGQEEPAGAGLGEIADLLDTCRHRAAAAGLPWDGPEDQAPPRRPPRPRSRPAGTPHRRDAADGARAPGADPPGPGQEPRRGAPPAGPQQAPAGGAGLPAGPPPPGPPSSARTAGPRCSWCCPPTCVWRSTTPPRRARRAPPGSSATACWRRSGRTSRWSTPTRSPWRWTRGSSSGPPPPTSTTTSPPGWRGGGRDGGGGDERADGEAESPPGKRGGWRRGRGGAREARKEVFRYLAEAAPGSEQPAAVLARGGGALPAAGAPGALAAGRARRGRPPELAAACRQAVAMRGQQRLTADQMNKLIFLKSNTA</sequence>
<evidence type="ECO:0000313" key="14">
    <source>
        <dbReference type="Proteomes" id="UP001044222"/>
    </source>
</evidence>
<evidence type="ECO:0000259" key="12">
    <source>
        <dbReference type="PROSITE" id="PS50157"/>
    </source>
</evidence>
<dbReference type="Proteomes" id="UP001044222">
    <property type="component" value="Chromosome 15"/>
</dbReference>
<proteinExistence type="predicted"/>
<organism evidence="13 14">
    <name type="scientific">Anguilla anguilla</name>
    <name type="common">European freshwater eel</name>
    <name type="synonym">Muraena anguilla</name>
    <dbReference type="NCBI Taxonomy" id="7936"/>
    <lineage>
        <taxon>Eukaryota</taxon>
        <taxon>Metazoa</taxon>
        <taxon>Chordata</taxon>
        <taxon>Craniata</taxon>
        <taxon>Vertebrata</taxon>
        <taxon>Euteleostomi</taxon>
        <taxon>Actinopterygii</taxon>
        <taxon>Neopterygii</taxon>
        <taxon>Teleostei</taxon>
        <taxon>Anguilliformes</taxon>
        <taxon>Anguillidae</taxon>
        <taxon>Anguilla</taxon>
    </lineage>
</organism>
<feature type="region of interest" description="Disordered" evidence="11">
    <location>
        <begin position="457"/>
        <end position="476"/>
    </location>
</feature>
<dbReference type="InterPro" id="IPR036236">
    <property type="entry name" value="Znf_C2H2_sf"/>
</dbReference>
<comment type="subcellular location">
    <subcellularLocation>
        <location evidence="1">Nucleus</location>
    </subcellularLocation>
</comment>
<feature type="domain" description="C2H2-type" evidence="12">
    <location>
        <begin position="61"/>
        <end position="88"/>
    </location>
</feature>
<evidence type="ECO:0000256" key="8">
    <source>
        <dbReference type="ARBA" id="ARBA00023163"/>
    </source>
</evidence>
<dbReference type="GO" id="GO:0008270">
    <property type="term" value="F:zinc ion binding"/>
    <property type="evidence" value="ECO:0007669"/>
    <property type="project" value="UniProtKB-KW"/>
</dbReference>
<evidence type="ECO:0000256" key="1">
    <source>
        <dbReference type="ARBA" id="ARBA00004123"/>
    </source>
</evidence>
<evidence type="ECO:0000256" key="2">
    <source>
        <dbReference type="ARBA" id="ARBA00022723"/>
    </source>
</evidence>
<keyword evidence="7" id="KW-0238">DNA-binding</keyword>
<feature type="domain" description="C2H2-type" evidence="12">
    <location>
        <begin position="161"/>
        <end position="184"/>
    </location>
</feature>
<name>A0A9D3LUW0_ANGAN</name>
<evidence type="ECO:0000256" key="10">
    <source>
        <dbReference type="PROSITE-ProRule" id="PRU00042"/>
    </source>
</evidence>
<keyword evidence="14" id="KW-1185">Reference proteome</keyword>
<keyword evidence="9" id="KW-0539">Nucleus</keyword>
<evidence type="ECO:0000256" key="3">
    <source>
        <dbReference type="ARBA" id="ARBA00022737"/>
    </source>
</evidence>
<feature type="domain" description="C2H2-type" evidence="12">
    <location>
        <begin position="104"/>
        <end position="131"/>
    </location>
</feature>
<evidence type="ECO:0000256" key="7">
    <source>
        <dbReference type="ARBA" id="ARBA00023125"/>
    </source>
</evidence>
<feature type="region of interest" description="Disordered" evidence="11">
    <location>
        <begin position="495"/>
        <end position="693"/>
    </location>
</feature>
<feature type="region of interest" description="Disordered" evidence="11">
    <location>
        <begin position="191"/>
        <end position="341"/>
    </location>
</feature>
<keyword evidence="8" id="KW-0804">Transcription</keyword>
<reference evidence="13" key="1">
    <citation type="submission" date="2021-01" db="EMBL/GenBank/DDBJ databases">
        <title>A chromosome-scale assembly of European eel, Anguilla anguilla.</title>
        <authorList>
            <person name="Henkel C."/>
            <person name="Jong-Raadsen S.A."/>
            <person name="Dufour S."/>
            <person name="Weltzien F.-A."/>
            <person name="Palstra A.P."/>
            <person name="Pelster B."/>
            <person name="Spaink H.P."/>
            <person name="Van Den Thillart G.E."/>
            <person name="Jansen H."/>
            <person name="Zahm M."/>
            <person name="Klopp C."/>
            <person name="Cedric C."/>
            <person name="Louis A."/>
            <person name="Berthelot C."/>
            <person name="Parey E."/>
            <person name="Roest Crollius H."/>
            <person name="Montfort J."/>
            <person name="Robinson-Rechavi M."/>
            <person name="Bucao C."/>
            <person name="Bouchez O."/>
            <person name="Gislard M."/>
            <person name="Lluch J."/>
            <person name="Milhes M."/>
            <person name="Lampietro C."/>
            <person name="Lopez Roques C."/>
            <person name="Donnadieu C."/>
            <person name="Braasch I."/>
            <person name="Desvignes T."/>
            <person name="Postlethwait J."/>
            <person name="Bobe J."/>
            <person name="Guiguen Y."/>
            <person name="Dirks R."/>
        </authorList>
    </citation>
    <scope>NUCLEOTIDE SEQUENCE</scope>
    <source>
        <strain evidence="13">Tag_6206</strain>
        <tissue evidence="13">Liver</tissue>
    </source>
</reference>
<dbReference type="GO" id="GO:0005634">
    <property type="term" value="C:nucleus"/>
    <property type="evidence" value="ECO:0007669"/>
    <property type="project" value="UniProtKB-SubCell"/>
</dbReference>
<dbReference type="EMBL" id="JAFIRN010000015">
    <property type="protein sequence ID" value="KAG5835233.1"/>
    <property type="molecule type" value="Genomic_DNA"/>
</dbReference>
<keyword evidence="5" id="KW-0862">Zinc</keyword>
<keyword evidence="4 10" id="KW-0863">Zinc-finger</keyword>
<evidence type="ECO:0000256" key="6">
    <source>
        <dbReference type="ARBA" id="ARBA00023015"/>
    </source>
</evidence>
<protein>
    <recommendedName>
        <fullName evidence="12">C2H2-type domain-containing protein</fullName>
    </recommendedName>
</protein>